<sequence length="75" mass="8479">MNPLRSPTVYAFKSHTGETSAVKKKCKWMLMQSRKVVCEVFGIHTSFLIGFRKVSRAEIGEFEEVKDSNVLPCVA</sequence>
<accession>A0AAD4SI31</accession>
<name>A0AAD4SI31_9MAGN</name>
<dbReference type="EMBL" id="JAJJMB010010713">
    <property type="protein sequence ID" value="KAI3906789.1"/>
    <property type="molecule type" value="Genomic_DNA"/>
</dbReference>
<organism evidence="1 2">
    <name type="scientific">Papaver atlanticum</name>
    <dbReference type="NCBI Taxonomy" id="357466"/>
    <lineage>
        <taxon>Eukaryota</taxon>
        <taxon>Viridiplantae</taxon>
        <taxon>Streptophyta</taxon>
        <taxon>Embryophyta</taxon>
        <taxon>Tracheophyta</taxon>
        <taxon>Spermatophyta</taxon>
        <taxon>Magnoliopsida</taxon>
        <taxon>Ranunculales</taxon>
        <taxon>Papaveraceae</taxon>
        <taxon>Papaveroideae</taxon>
        <taxon>Papaver</taxon>
    </lineage>
</organism>
<comment type="caution">
    <text evidence="1">The sequence shown here is derived from an EMBL/GenBank/DDBJ whole genome shotgun (WGS) entry which is preliminary data.</text>
</comment>
<keyword evidence="2" id="KW-1185">Reference proteome</keyword>
<protein>
    <submittedName>
        <fullName evidence="1">Uncharacterized protein</fullName>
    </submittedName>
</protein>
<evidence type="ECO:0000313" key="1">
    <source>
        <dbReference type="EMBL" id="KAI3906789.1"/>
    </source>
</evidence>
<evidence type="ECO:0000313" key="2">
    <source>
        <dbReference type="Proteomes" id="UP001202328"/>
    </source>
</evidence>
<gene>
    <name evidence="1" type="ORF">MKW98_004822</name>
</gene>
<proteinExistence type="predicted"/>
<dbReference type="AlphaFoldDB" id="A0AAD4SI31"/>
<dbReference type="Proteomes" id="UP001202328">
    <property type="component" value="Unassembled WGS sequence"/>
</dbReference>
<reference evidence="1" key="1">
    <citation type="submission" date="2022-04" db="EMBL/GenBank/DDBJ databases">
        <title>A functionally conserved STORR gene fusion in Papaver species that diverged 16.8 million years ago.</title>
        <authorList>
            <person name="Catania T."/>
        </authorList>
    </citation>
    <scope>NUCLEOTIDE SEQUENCE</scope>
    <source>
        <strain evidence="1">S-188037</strain>
    </source>
</reference>